<evidence type="ECO:0000259" key="5">
    <source>
        <dbReference type="PROSITE" id="PS51935"/>
    </source>
</evidence>
<keyword evidence="2" id="KW-0645">Protease</keyword>
<protein>
    <recommendedName>
        <fullName evidence="5">NlpC/P60 domain-containing protein</fullName>
    </recommendedName>
</protein>
<dbReference type="InterPro" id="IPR000064">
    <property type="entry name" value="NLP_P60_dom"/>
</dbReference>
<dbReference type="Pfam" id="PF00877">
    <property type="entry name" value="NLPC_P60"/>
    <property type="match status" value="1"/>
</dbReference>
<reference evidence="7" key="1">
    <citation type="journal article" date="2019" name="Int. J. Syst. Evol. Microbiol.">
        <title>The Global Catalogue of Microorganisms (GCM) 10K type strain sequencing project: providing services to taxonomists for standard genome sequencing and annotation.</title>
        <authorList>
            <consortium name="The Broad Institute Genomics Platform"/>
            <consortium name="The Broad Institute Genome Sequencing Center for Infectious Disease"/>
            <person name="Wu L."/>
            <person name="Ma J."/>
        </authorList>
    </citation>
    <scope>NUCLEOTIDE SEQUENCE [LARGE SCALE GENOMIC DNA]</scope>
    <source>
        <strain evidence="7">KCTC 23723</strain>
    </source>
</reference>
<evidence type="ECO:0000256" key="2">
    <source>
        <dbReference type="ARBA" id="ARBA00022670"/>
    </source>
</evidence>
<gene>
    <name evidence="6" type="ORF">GCM10008111_09090</name>
</gene>
<evidence type="ECO:0000313" key="7">
    <source>
        <dbReference type="Proteomes" id="UP000634667"/>
    </source>
</evidence>
<dbReference type="Pfam" id="PF12913">
    <property type="entry name" value="SH3_6"/>
    <property type="match status" value="1"/>
</dbReference>
<evidence type="ECO:0000313" key="6">
    <source>
        <dbReference type="EMBL" id="GGW55194.1"/>
    </source>
</evidence>
<dbReference type="InterPro" id="IPR039439">
    <property type="entry name" value="SH3b1_dom"/>
</dbReference>
<keyword evidence="3" id="KW-0378">Hydrolase</keyword>
<proteinExistence type="inferred from homology"/>
<dbReference type="Gene3D" id="3.90.1720.10">
    <property type="entry name" value="endopeptidase domain like (from Nostoc punctiforme)"/>
    <property type="match status" value="1"/>
</dbReference>
<evidence type="ECO:0000256" key="3">
    <source>
        <dbReference type="ARBA" id="ARBA00022801"/>
    </source>
</evidence>
<evidence type="ECO:0000256" key="1">
    <source>
        <dbReference type="ARBA" id="ARBA00007074"/>
    </source>
</evidence>
<keyword evidence="4" id="KW-0788">Thiol protease</keyword>
<name>A0ABQ2WJL0_9ALTE</name>
<sequence length="469" mass="52701">MLTALPVRTYNHTGRLLIFWLCYCCVVFKADAEPWQSDIPLLTVEHLQVEYWLQRLPQAKTVLLTPEQIAERNNDTFALQPEMREIAAIPLQLSRAELTARIQQVSGIPTSPRFLADGSPVSAAQWASIQQQLNSAGIQAQNPTRFALVTQRALMLAMPTELRVFNDAMALDLNRLQETAVFVGEPVAVLHQSTDAQWLLVQNYHYTGWVKAEALALGTRKQVLDYANREPFLVITGAKAITNYVPQLPAISELQLDMGVRLPQLHPAQVGHNIHGQNPHSSIIVELPTRDANGLLQFTPALIARNQDVHQGYLPYTTEHVLRQAFKYLGQRYGWGYDYNSVDCTGFLVDVFRTFGLLMPRNSGQQGYGAFGQNTRFAEHAPHAEKLAALRHAQPGDFIYRPGHVMLYLGESHGEPFVIHAVFDLAYFTQQGAFYRGVLNSVAVTPLTPLYLTPEQSYLDRLYAIKSLR</sequence>
<comment type="similarity">
    <text evidence="1">Belongs to the peptidase C40 family.</text>
</comment>
<feature type="domain" description="NlpC/P60" evidence="5">
    <location>
        <begin position="315"/>
        <end position="446"/>
    </location>
</feature>
<dbReference type="SUPFAM" id="SSF54001">
    <property type="entry name" value="Cysteine proteinases"/>
    <property type="match status" value="1"/>
</dbReference>
<comment type="caution">
    <text evidence="6">The sequence shown here is derived from an EMBL/GenBank/DDBJ whole genome shotgun (WGS) entry which is preliminary data.</text>
</comment>
<evidence type="ECO:0000256" key="4">
    <source>
        <dbReference type="ARBA" id="ARBA00022807"/>
    </source>
</evidence>
<dbReference type="EMBL" id="BMYR01000003">
    <property type="protein sequence ID" value="GGW55194.1"/>
    <property type="molecule type" value="Genomic_DNA"/>
</dbReference>
<dbReference type="PROSITE" id="PS51935">
    <property type="entry name" value="NLPC_P60"/>
    <property type="match status" value="1"/>
</dbReference>
<dbReference type="RefSeq" id="WP_229796927.1">
    <property type="nucleotide sequence ID" value="NZ_BMYR01000003.1"/>
</dbReference>
<accession>A0ABQ2WJL0</accession>
<dbReference type="PIRSF" id="PIRSF019015">
    <property type="entry name" value="P60_peptidase_YkfC"/>
    <property type="match status" value="1"/>
</dbReference>
<dbReference type="InterPro" id="IPR038765">
    <property type="entry name" value="Papain-like_cys_pep_sf"/>
</dbReference>
<dbReference type="InterPro" id="IPR027017">
    <property type="entry name" value="P60_peptidase_YkfC"/>
</dbReference>
<organism evidence="6 7">
    <name type="scientific">Alishewanella tabrizica</name>
    <dbReference type="NCBI Taxonomy" id="671278"/>
    <lineage>
        <taxon>Bacteria</taxon>
        <taxon>Pseudomonadati</taxon>
        <taxon>Pseudomonadota</taxon>
        <taxon>Gammaproteobacteria</taxon>
        <taxon>Alteromonadales</taxon>
        <taxon>Alteromonadaceae</taxon>
        <taxon>Alishewanella</taxon>
    </lineage>
</organism>
<keyword evidence="7" id="KW-1185">Reference proteome</keyword>
<dbReference type="Proteomes" id="UP000634667">
    <property type="component" value="Unassembled WGS sequence"/>
</dbReference>